<dbReference type="PANTHER" id="PTHR31973">
    <property type="entry name" value="POLYPROTEIN, PUTATIVE-RELATED"/>
    <property type="match status" value="1"/>
</dbReference>
<gene>
    <name evidence="3" type="ORF">Cni_G16427</name>
</gene>
<proteinExistence type="predicted"/>
<feature type="domain" description="Transposase MuDR plant" evidence="2">
    <location>
        <begin position="39"/>
        <end position="102"/>
    </location>
</feature>
<feature type="compositionally biased region" description="Basic and acidic residues" evidence="1">
    <location>
        <begin position="1"/>
        <end position="16"/>
    </location>
</feature>
<dbReference type="Proteomes" id="UP001327560">
    <property type="component" value="Chromosome 5"/>
</dbReference>
<dbReference type="EMBL" id="CP136894">
    <property type="protein sequence ID" value="WOL07680.1"/>
    <property type="molecule type" value="Genomic_DNA"/>
</dbReference>
<accession>A0AAQ3QGS1</accession>
<dbReference type="PANTHER" id="PTHR31973:SF187">
    <property type="entry name" value="MUTATOR TRANSPOSASE MUDRA PROTEIN"/>
    <property type="match status" value="1"/>
</dbReference>
<feature type="region of interest" description="Disordered" evidence="1">
    <location>
        <begin position="1"/>
        <end position="36"/>
    </location>
</feature>
<protein>
    <recommendedName>
        <fullName evidence="2">Transposase MuDR plant domain-containing protein</fullName>
    </recommendedName>
</protein>
<evidence type="ECO:0000313" key="3">
    <source>
        <dbReference type="EMBL" id="WOL07680.1"/>
    </source>
</evidence>
<dbReference type="AlphaFoldDB" id="A0AAQ3QGS1"/>
<evidence type="ECO:0000256" key="1">
    <source>
        <dbReference type="SAM" id="MobiDB-lite"/>
    </source>
</evidence>
<reference evidence="3 4" key="1">
    <citation type="submission" date="2023-10" db="EMBL/GenBank/DDBJ databases">
        <title>Chromosome-scale genome assembly provides insights into flower coloration mechanisms of Canna indica.</title>
        <authorList>
            <person name="Li C."/>
        </authorList>
    </citation>
    <scope>NUCLEOTIDE SEQUENCE [LARGE SCALE GENOMIC DNA]</scope>
    <source>
        <tissue evidence="3">Flower</tissue>
    </source>
</reference>
<organism evidence="3 4">
    <name type="scientific">Canna indica</name>
    <name type="common">Indian-shot</name>
    <dbReference type="NCBI Taxonomy" id="4628"/>
    <lineage>
        <taxon>Eukaryota</taxon>
        <taxon>Viridiplantae</taxon>
        <taxon>Streptophyta</taxon>
        <taxon>Embryophyta</taxon>
        <taxon>Tracheophyta</taxon>
        <taxon>Spermatophyta</taxon>
        <taxon>Magnoliopsida</taxon>
        <taxon>Liliopsida</taxon>
        <taxon>Zingiberales</taxon>
        <taxon>Cannaceae</taxon>
        <taxon>Canna</taxon>
    </lineage>
</organism>
<evidence type="ECO:0000313" key="4">
    <source>
        <dbReference type="Proteomes" id="UP001327560"/>
    </source>
</evidence>
<dbReference type="InterPro" id="IPR004332">
    <property type="entry name" value="Transposase_MuDR"/>
</dbReference>
<sequence length="244" mass="28107">MKDSDYTSSDDLRSIDGSDNSNLEPRRRNKEFNPLTDTDLKVGQEFNDHKSSMKALKDWSIKNGYDYNSKANETRKVTVVCKVEDCPWRVHASKDQEGKMFVVKTYAGSHTCGRQFRNNKVSARWVALKYLENFRDSPSRESNSLKKAVQREHMVFISDDKASRAKNIALKIILGDEKQQFANVRRYAKAVLESNPESTYKIKKNDSIFQRMHVCFKAYKKGFLIGCRKIIGLDGCHLKSKFKG</sequence>
<keyword evidence="4" id="KW-1185">Reference proteome</keyword>
<dbReference type="Pfam" id="PF03108">
    <property type="entry name" value="DBD_Tnp_Mut"/>
    <property type="match status" value="1"/>
</dbReference>
<name>A0AAQ3QGS1_9LILI</name>
<evidence type="ECO:0000259" key="2">
    <source>
        <dbReference type="Pfam" id="PF03108"/>
    </source>
</evidence>